<dbReference type="Gene3D" id="3.30.110.40">
    <property type="entry name" value="TusA-like domain"/>
    <property type="match status" value="1"/>
</dbReference>
<dbReference type="EMBL" id="MCGG01000072">
    <property type="protein sequence ID" value="OEJ64324.1"/>
    <property type="molecule type" value="Genomic_DNA"/>
</dbReference>
<evidence type="ECO:0000313" key="2">
    <source>
        <dbReference type="EMBL" id="OEJ64324.1"/>
    </source>
</evidence>
<name>A0A1E5Q3R5_9PROT</name>
<evidence type="ECO:0000313" key="3">
    <source>
        <dbReference type="Proteomes" id="UP000095347"/>
    </source>
</evidence>
<dbReference type="STRING" id="28181.BEN30_16720"/>
<dbReference type="CDD" id="cd00291">
    <property type="entry name" value="SirA_YedF_YeeD"/>
    <property type="match status" value="1"/>
</dbReference>
<dbReference type="InterPro" id="IPR036868">
    <property type="entry name" value="TusA-like_sf"/>
</dbReference>
<dbReference type="SUPFAM" id="SSF64307">
    <property type="entry name" value="SirA-like"/>
    <property type="match status" value="1"/>
</dbReference>
<dbReference type="InterPro" id="IPR001455">
    <property type="entry name" value="TusA-like"/>
</dbReference>
<reference evidence="3" key="1">
    <citation type="submission" date="2016-07" db="EMBL/GenBank/DDBJ databases">
        <authorList>
            <person name="Florea S."/>
            <person name="Webb J.S."/>
            <person name="Jaromczyk J."/>
            <person name="Schardl C.L."/>
        </authorList>
    </citation>
    <scope>NUCLEOTIDE SEQUENCE [LARGE SCALE GENOMIC DNA]</scope>
    <source>
        <strain evidence="3">MV-1</strain>
    </source>
</reference>
<dbReference type="AlphaFoldDB" id="A0A1E5Q3R5"/>
<comment type="caution">
    <text evidence="2">The sequence shown here is derived from an EMBL/GenBank/DDBJ whole genome shotgun (WGS) entry which is preliminary data.</text>
</comment>
<sequence length="89" mass="10041">MTKNTANTQSDYFIDITNDVCPMTFVRTKLLIESMQPGQTAEVRLQHGEPLQNVPRSVREIGHEILSLEPEDPNGPDDGVHRLVIRTKT</sequence>
<dbReference type="Proteomes" id="UP000095347">
    <property type="component" value="Unassembled WGS sequence"/>
</dbReference>
<dbReference type="RefSeq" id="WP_069959308.1">
    <property type="nucleotide sequence ID" value="NZ_MCGG01000072.1"/>
</dbReference>
<proteinExistence type="predicted"/>
<dbReference type="Pfam" id="PF01206">
    <property type="entry name" value="TusA"/>
    <property type="match status" value="1"/>
</dbReference>
<feature type="domain" description="UPF0033" evidence="1">
    <location>
        <begin position="13"/>
        <end position="86"/>
    </location>
</feature>
<evidence type="ECO:0000259" key="1">
    <source>
        <dbReference type="Pfam" id="PF01206"/>
    </source>
</evidence>
<protein>
    <submittedName>
        <fullName evidence="2">SirA protein</fullName>
    </submittedName>
</protein>
<keyword evidence="3" id="KW-1185">Reference proteome</keyword>
<dbReference type="OrthoDB" id="9794210at2"/>
<accession>A0A1E5Q3R5</accession>
<gene>
    <name evidence="2" type="ORF">BEN30_16720</name>
</gene>
<organism evidence="2 3">
    <name type="scientific">Magnetovibrio blakemorei</name>
    <dbReference type="NCBI Taxonomy" id="28181"/>
    <lineage>
        <taxon>Bacteria</taxon>
        <taxon>Pseudomonadati</taxon>
        <taxon>Pseudomonadota</taxon>
        <taxon>Alphaproteobacteria</taxon>
        <taxon>Rhodospirillales</taxon>
        <taxon>Magnetovibrionaceae</taxon>
        <taxon>Magnetovibrio</taxon>
    </lineage>
</organism>